<dbReference type="GeneID" id="4396869"/>
<reference evidence="3" key="1">
    <citation type="journal article" date="2015" name="Genome Announc.">
        <title>Draft genome sequence of the cellulolytic fungus Chaetomium globosum.</title>
        <authorList>
            <person name="Cuomo C.A."/>
            <person name="Untereiner W.A."/>
            <person name="Ma L.-J."/>
            <person name="Grabherr M."/>
            <person name="Birren B.W."/>
        </authorList>
    </citation>
    <scope>NUCLEOTIDE SEQUENCE [LARGE SCALE GENOMIC DNA]</scope>
    <source>
        <strain evidence="3">ATCC 6205 / CBS 148.51 / DSM 1962 / NBRC 6347 / NRRL 1970</strain>
    </source>
</reference>
<dbReference type="HOGENOM" id="CLU_636440_0_0_1"/>
<dbReference type="AlphaFoldDB" id="Q2GPF6"/>
<dbReference type="VEuPathDB" id="FungiDB:CHGG_10148"/>
<feature type="compositionally biased region" description="Low complexity" evidence="1">
    <location>
        <begin position="110"/>
        <end position="129"/>
    </location>
</feature>
<feature type="region of interest" description="Disordered" evidence="1">
    <location>
        <begin position="34"/>
        <end position="62"/>
    </location>
</feature>
<proteinExistence type="predicted"/>
<dbReference type="EMBL" id="CH408035">
    <property type="protein sequence ID" value="EAQ83744.1"/>
    <property type="molecule type" value="Genomic_DNA"/>
</dbReference>
<evidence type="ECO:0000256" key="1">
    <source>
        <dbReference type="SAM" id="MobiDB-lite"/>
    </source>
</evidence>
<dbReference type="eggNOG" id="ENOG502T668">
    <property type="taxonomic scope" value="Eukaryota"/>
</dbReference>
<dbReference type="InParanoid" id="Q2GPF6"/>
<protein>
    <submittedName>
        <fullName evidence="2">Uncharacterized protein</fullName>
    </submittedName>
</protein>
<dbReference type="OMA" id="VPNTHFE"/>
<dbReference type="RefSeq" id="XP_001228075.1">
    <property type="nucleotide sequence ID" value="XM_001228074.1"/>
</dbReference>
<keyword evidence="3" id="KW-1185">Reference proteome</keyword>
<evidence type="ECO:0000313" key="3">
    <source>
        <dbReference type="Proteomes" id="UP000001056"/>
    </source>
</evidence>
<name>Q2GPF6_CHAGB</name>
<sequence>MAPSSRPPSLPSIPDIALDLDEKAQLLPELEEVLSSGAETSTTLDEEYDFRPSRSHSTRTQNSFHRRIVLPSRFLSISSSHAPTTLTTLLLSLRHHDVTCQTTPPPPKKPSTNPGPSSTTTPRRTPNCTSAPLGITLWRQFDLRAAEEGSVLSVVPNTHFEQAELAATVALHEASVTASAGRRGGAAPKRTLSKPKIVGSAAGKGASGGGVGAGAGVGEGWWEGAVYAADLERRVRALDWRVQDEIYELLSDRVQSSSNAFRRRDWRVVALTEVPGGELTDAPTGFRAFGEVKRGWFGFGKTRRLSVKAKRWPDMPVTEYRLILRGAETKTNDQGWGHYNRYSRPWRAADEKDIGDRRRWSSFTGKSEKYVDF</sequence>
<gene>
    <name evidence="2" type="ORF">CHGG_10148</name>
</gene>
<evidence type="ECO:0000313" key="2">
    <source>
        <dbReference type="EMBL" id="EAQ83744.1"/>
    </source>
</evidence>
<dbReference type="OrthoDB" id="5190749at2759"/>
<feature type="region of interest" description="Disordered" evidence="1">
    <location>
        <begin position="98"/>
        <end position="129"/>
    </location>
</feature>
<accession>Q2GPF6</accession>
<dbReference type="Proteomes" id="UP000001056">
    <property type="component" value="Unassembled WGS sequence"/>
</dbReference>
<organism evidence="2 3">
    <name type="scientific">Chaetomium globosum (strain ATCC 6205 / CBS 148.51 / DSM 1962 / NBRC 6347 / NRRL 1970)</name>
    <name type="common">Soil fungus</name>
    <dbReference type="NCBI Taxonomy" id="306901"/>
    <lineage>
        <taxon>Eukaryota</taxon>
        <taxon>Fungi</taxon>
        <taxon>Dikarya</taxon>
        <taxon>Ascomycota</taxon>
        <taxon>Pezizomycotina</taxon>
        <taxon>Sordariomycetes</taxon>
        <taxon>Sordariomycetidae</taxon>
        <taxon>Sordariales</taxon>
        <taxon>Chaetomiaceae</taxon>
        <taxon>Chaetomium</taxon>
    </lineage>
</organism>